<dbReference type="PROSITE" id="PS01124">
    <property type="entry name" value="HTH_ARAC_FAMILY_2"/>
    <property type="match status" value="1"/>
</dbReference>
<evidence type="ECO:0000313" key="3">
    <source>
        <dbReference type="EMBL" id="CAG7619415.1"/>
    </source>
</evidence>
<name>A0A916K0N0_9BACL</name>
<keyword evidence="1" id="KW-0238">DNA-binding</keyword>
<dbReference type="PANTHER" id="PTHR43280">
    <property type="entry name" value="ARAC-FAMILY TRANSCRIPTIONAL REGULATOR"/>
    <property type="match status" value="1"/>
</dbReference>
<sequence length="281" mass="32586">MEIRYGNVYMTITDLEKKLPVYLTCVGKWSNQYPLERADGFPDYQWIQCTSGQGILEMNGQKYTVEAGQGMLLFPDVPHRYYPQIEPWEVRWMAFNGTYVGEMLRSLEFNSSRIITVASPDPLLKHLYELHTTAHSTEPLKSVKCSSIIYTVIVDLYRYGTNVDLRSKQQYFEQLSPALRFIESHYNEAITLNDLASRLSVSPQHTCVLFQMTLGLRPFEYITGVRLSKAKELLHREPNLDIGELAGKVGYESTSYFIKVFKRIEGVTPGDFRKRFHNRRE</sequence>
<dbReference type="SMART" id="SM00342">
    <property type="entry name" value="HTH_ARAC"/>
    <property type="match status" value="1"/>
</dbReference>
<dbReference type="Pfam" id="PF12833">
    <property type="entry name" value="HTH_18"/>
    <property type="match status" value="1"/>
</dbReference>
<evidence type="ECO:0000313" key="4">
    <source>
        <dbReference type="Proteomes" id="UP000693672"/>
    </source>
</evidence>
<feature type="domain" description="HTH araC/xylS-type" evidence="2">
    <location>
        <begin position="176"/>
        <end position="275"/>
    </location>
</feature>
<comment type="caution">
    <text evidence="3">The sequence shown here is derived from an EMBL/GenBank/DDBJ whole genome shotgun (WGS) entry which is preliminary data.</text>
</comment>
<evidence type="ECO:0000259" key="2">
    <source>
        <dbReference type="PROSITE" id="PS01124"/>
    </source>
</evidence>
<gene>
    <name evidence="3" type="primary">rhaR_30</name>
    <name evidence="3" type="ORF">PAESOLCIP111_02211</name>
</gene>
<dbReference type="Pfam" id="PF02311">
    <property type="entry name" value="AraC_binding"/>
    <property type="match status" value="1"/>
</dbReference>
<dbReference type="RefSeq" id="WP_218091989.1">
    <property type="nucleotide sequence ID" value="NZ_CAJVAS010000007.1"/>
</dbReference>
<dbReference type="GO" id="GO:0003700">
    <property type="term" value="F:DNA-binding transcription factor activity"/>
    <property type="evidence" value="ECO:0007669"/>
    <property type="project" value="InterPro"/>
</dbReference>
<dbReference type="AlphaFoldDB" id="A0A916K0N0"/>
<dbReference type="InterPro" id="IPR018060">
    <property type="entry name" value="HTH_AraC"/>
</dbReference>
<dbReference type="InterPro" id="IPR003313">
    <property type="entry name" value="AraC-bd"/>
</dbReference>
<organism evidence="3 4">
    <name type="scientific">Paenibacillus solanacearum</name>
    <dbReference type="NCBI Taxonomy" id="2048548"/>
    <lineage>
        <taxon>Bacteria</taxon>
        <taxon>Bacillati</taxon>
        <taxon>Bacillota</taxon>
        <taxon>Bacilli</taxon>
        <taxon>Bacillales</taxon>
        <taxon>Paenibacillaceae</taxon>
        <taxon>Paenibacillus</taxon>
    </lineage>
</organism>
<protein>
    <submittedName>
        <fullName evidence="3">HTH-type transcriptional activator RhaR</fullName>
    </submittedName>
</protein>
<dbReference type="GO" id="GO:0043565">
    <property type="term" value="F:sequence-specific DNA binding"/>
    <property type="evidence" value="ECO:0007669"/>
    <property type="project" value="InterPro"/>
</dbReference>
<dbReference type="EMBL" id="CAJVAS010000007">
    <property type="protein sequence ID" value="CAG7619415.1"/>
    <property type="molecule type" value="Genomic_DNA"/>
</dbReference>
<accession>A0A916K0N0</accession>
<keyword evidence="4" id="KW-1185">Reference proteome</keyword>
<reference evidence="3" key="1">
    <citation type="submission" date="2021-06" db="EMBL/GenBank/DDBJ databases">
        <authorList>
            <person name="Criscuolo A."/>
        </authorList>
    </citation>
    <scope>NUCLEOTIDE SEQUENCE</scope>
    <source>
        <strain evidence="3">CIP111600</strain>
    </source>
</reference>
<evidence type="ECO:0000256" key="1">
    <source>
        <dbReference type="ARBA" id="ARBA00023125"/>
    </source>
</evidence>
<dbReference type="Proteomes" id="UP000693672">
    <property type="component" value="Unassembled WGS sequence"/>
</dbReference>
<dbReference type="PANTHER" id="PTHR43280:SF2">
    <property type="entry name" value="HTH-TYPE TRANSCRIPTIONAL REGULATOR EXSA"/>
    <property type="match status" value="1"/>
</dbReference>
<proteinExistence type="predicted"/>